<dbReference type="PANTHER" id="PTHR20939">
    <property type="entry name" value="SORTING NEXIN 20, 21"/>
    <property type="match status" value="1"/>
</dbReference>
<dbReference type="SMART" id="SM00312">
    <property type="entry name" value="PX"/>
    <property type="match status" value="1"/>
</dbReference>
<comment type="subcellular location">
    <subcellularLocation>
        <location evidence="1">Early endosome membrane</location>
        <topology evidence="1">Peripheral membrane protein</topology>
        <orientation evidence="1">Cytoplasmic side</orientation>
    </subcellularLocation>
</comment>
<keyword evidence="5" id="KW-0446">Lipid-binding</keyword>
<organism evidence="8 9">
    <name type="scientific">Zophobas morio</name>
    <dbReference type="NCBI Taxonomy" id="2755281"/>
    <lineage>
        <taxon>Eukaryota</taxon>
        <taxon>Metazoa</taxon>
        <taxon>Ecdysozoa</taxon>
        <taxon>Arthropoda</taxon>
        <taxon>Hexapoda</taxon>
        <taxon>Insecta</taxon>
        <taxon>Pterygota</taxon>
        <taxon>Neoptera</taxon>
        <taxon>Endopterygota</taxon>
        <taxon>Coleoptera</taxon>
        <taxon>Polyphaga</taxon>
        <taxon>Cucujiformia</taxon>
        <taxon>Tenebrionidae</taxon>
        <taxon>Zophobas</taxon>
    </lineage>
</organism>
<evidence type="ECO:0000256" key="3">
    <source>
        <dbReference type="ARBA" id="ARBA00022753"/>
    </source>
</evidence>
<dbReference type="PROSITE" id="PS50195">
    <property type="entry name" value="PX"/>
    <property type="match status" value="1"/>
</dbReference>
<evidence type="ECO:0000259" key="7">
    <source>
        <dbReference type="PROSITE" id="PS50195"/>
    </source>
</evidence>
<dbReference type="GO" id="GO:0031901">
    <property type="term" value="C:early endosome membrane"/>
    <property type="evidence" value="ECO:0007669"/>
    <property type="project" value="UniProtKB-SubCell"/>
</dbReference>
<dbReference type="InterPro" id="IPR001683">
    <property type="entry name" value="PX_dom"/>
</dbReference>
<reference evidence="8" key="1">
    <citation type="journal article" date="2023" name="G3 (Bethesda)">
        <title>Whole genome assemblies of Zophobas morio and Tenebrio molitor.</title>
        <authorList>
            <person name="Kaur S."/>
            <person name="Stinson S.A."/>
            <person name="diCenzo G.C."/>
        </authorList>
    </citation>
    <scope>NUCLEOTIDE SEQUENCE</scope>
    <source>
        <strain evidence="8">QUZm001</strain>
    </source>
</reference>
<accession>A0AA38IEJ3</accession>
<dbReference type="Pfam" id="PF00787">
    <property type="entry name" value="PX"/>
    <property type="match status" value="1"/>
</dbReference>
<sequence>MTQILGNERQGLVFEIVSARICDEVEEKKHVTYTLQVRHISGNDDLSPSVIERRYTHFLNLYNALKKEQPQLMANIIFPKKVLMGNFDNELISTRSTGFESLLKHISTESKLRSSKALLDFLQSVELEKAKSYLEKNDFLQALPLLENNFKLLNKVLTDRSPAVLIALCRLLGCCMSIPGCLHSQKWADLALHRYEGVSDSDLLELYVPLLNVCTKIWWQAGRNKDVLEYRLQELKRQGVKVGEQSSLLDKVNIVEEKIFKS</sequence>
<keyword evidence="3" id="KW-0967">Endosome</keyword>
<dbReference type="InterPro" id="IPR039937">
    <property type="entry name" value="SNX20/SNX21"/>
</dbReference>
<dbReference type="EMBL" id="JALNTZ010000004">
    <property type="protein sequence ID" value="KAJ3655187.1"/>
    <property type="molecule type" value="Genomic_DNA"/>
</dbReference>
<comment type="caution">
    <text evidence="8">The sequence shown here is derived from an EMBL/GenBank/DDBJ whole genome shotgun (WGS) entry which is preliminary data.</text>
</comment>
<evidence type="ECO:0000256" key="6">
    <source>
        <dbReference type="ARBA" id="ARBA00023136"/>
    </source>
</evidence>
<dbReference type="GO" id="GO:1901981">
    <property type="term" value="F:phosphatidylinositol phosphate binding"/>
    <property type="evidence" value="ECO:0007669"/>
    <property type="project" value="TreeGrafter"/>
</dbReference>
<keyword evidence="4" id="KW-0653">Protein transport</keyword>
<evidence type="ECO:0000313" key="9">
    <source>
        <dbReference type="Proteomes" id="UP001168821"/>
    </source>
</evidence>
<dbReference type="CDD" id="cd07279">
    <property type="entry name" value="PX_SNX20_21_like"/>
    <property type="match status" value="1"/>
</dbReference>
<evidence type="ECO:0000256" key="5">
    <source>
        <dbReference type="ARBA" id="ARBA00023121"/>
    </source>
</evidence>
<dbReference type="InterPro" id="IPR036871">
    <property type="entry name" value="PX_dom_sf"/>
</dbReference>
<dbReference type="AlphaFoldDB" id="A0AA38IEJ3"/>
<gene>
    <name evidence="8" type="ORF">Zmor_014324</name>
</gene>
<evidence type="ECO:0000256" key="4">
    <source>
        <dbReference type="ARBA" id="ARBA00022927"/>
    </source>
</evidence>
<dbReference type="PANTHER" id="PTHR20939:SF11">
    <property type="entry name" value="LD12265P"/>
    <property type="match status" value="1"/>
</dbReference>
<keyword evidence="9" id="KW-1185">Reference proteome</keyword>
<dbReference type="GO" id="GO:0015031">
    <property type="term" value="P:protein transport"/>
    <property type="evidence" value="ECO:0007669"/>
    <property type="project" value="UniProtKB-KW"/>
</dbReference>
<proteinExistence type="predicted"/>
<keyword evidence="6" id="KW-0472">Membrane</keyword>
<dbReference type="Gene3D" id="3.30.1520.10">
    <property type="entry name" value="Phox-like domain"/>
    <property type="match status" value="1"/>
</dbReference>
<evidence type="ECO:0000256" key="1">
    <source>
        <dbReference type="ARBA" id="ARBA00004469"/>
    </source>
</evidence>
<keyword evidence="2" id="KW-0813">Transport</keyword>
<name>A0AA38IEJ3_9CUCU</name>
<evidence type="ECO:0000256" key="2">
    <source>
        <dbReference type="ARBA" id="ARBA00022448"/>
    </source>
</evidence>
<dbReference type="SUPFAM" id="SSF64268">
    <property type="entry name" value="PX domain"/>
    <property type="match status" value="1"/>
</dbReference>
<protein>
    <recommendedName>
        <fullName evidence="7">PX domain-containing protein</fullName>
    </recommendedName>
</protein>
<evidence type="ECO:0000313" key="8">
    <source>
        <dbReference type="EMBL" id="KAJ3655187.1"/>
    </source>
</evidence>
<dbReference type="Proteomes" id="UP001168821">
    <property type="component" value="Unassembled WGS sequence"/>
</dbReference>
<feature type="domain" description="PX" evidence="7">
    <location>
        <begin position="11"/>
        <end position="129"/>
    </location>
</feature>